<accession>A0A916S1Z5</accession>
<organism evidence="3 4">
    <name type="scientific">Edaphobacter acidisoli</name>
    <dbReference type="NCBI Taxonomy" id="2040573"/>
    <lineage>
        <taxon>Bacteria</taxon>
        <taxon>Pseudomonadati</taxon>
        <taxon>Acidobacteriota</taxon>
        <taxon>Terriglobia</taxon>
        <taxon>Terriglobales</taxon>
        <taxon>Acidobacteriaceae</taxon>
        <taxon>Edaphobacter</taxon>
    </lineage>
</organism>
<dbReference type="InterPro" id="IPR038636">
    <property type="entry name" value="Wzi_sf"/>
</dbReference>
<evidence type="ECO:0000256" key="1">
    <source>
        <dbReference type="SAM" id="MobiDB-lite"/>
    </source>
</evidence>
<dbReference type="PANTHER" id="PTHR14969">
    <property type="entry name" value="SPHINGOSINE-1-PHOSPHATE PHOSPHOHYDROLASE"/>
    <property type="match status" value="1"/>
</dbReference>
<proteinExistence type="predicted"/>
<dbReference type="Gene3D" id="1.20.144.10">
    <property type="entry name" value="Phosphatidic acid phosphatase type 2/haloperoxidase"/>
    <property type="match status" value="1"/>
</dbReference>
<dbReference type="SUPFAM" id="SSF48317">
    <property type="entry name" value="Acid phosphatase/Vanadium-dependent haloperoxidase"/>
    <property type="match status" value="1"/>
</dbReference>
<evidence type="ECO:0000313" key="4">
    <source>
        <dbReference type="Proteomes" id="UP000648801"/>
    </source>
</evidence>
<name>A0A916S1Z5_9BACT</name>
<keyword evidence="4" id="KW-1185">Reference proteome</keyword>
<comment type="caution">
    <text evidence="3">The sequence shown here is derived from an EMBL/GenBank/DDBJ whole genome shotgun (WGS) entry which is preliminary data.</text>
</comment>
<dbReference type="EMBL" id="BMJB01000004">
    <property type="protein sequence ID" value="GGA79918.1"/>
    <property type="molecule type" value="Genomic_DNA"/>
</dbReference>
<dbReference type="InterPro" id="IPR026950">
    <property type="entry name" value="Caps_assemb_Wzi"/>
</dbReference>
<dbReference type="AlphaFoldDB" id="A0A916S1Z5"/>
<reference evidence="3" key="2">
    <citation type="submission" date="2020-09" db="EMBL/GenBank/DDBJ databases">
        <authorList>
            <person name="Sun Q."/>
            <person name="Zhou Y."/>
        </authorList>
    </citation>
    <scope>NUCLEOTIDE SEQUENCE</scope>
    <source>
        <strain evidence="3">CGMCC 1.15447</strain>
    </source>
</reference>
<feature type="domain" description="Phosphatidic acid phosphatase type 2/haloperoxidase" evidence="2">
    <location>
        <begin position="68"/>
        <end position="179"/>
    </location>
</feature>
<dbReference type="CDD" id="cd03394">
    <property type="entry name" value="PAP2_like_5"/>
    <property type="match status" value="1"/>
</dbReference>
<gene>
    <name evidence="3" type="ORF">GCM10011507_33970</name>
</gene>
<feature type="region of interest" description="Disordered" evidence="1">
    <location>
        <begin position="214"/>
        <end position="237"/>
    </location>
</feature>
<dbReference type="SMART" id="SM00014">
    <property type="entry name" value="acidPPc"/>
    <property type="match status" value="1"/>
</dbReference>
<dbReference type="Pfam" id="PF01569">
    <property type="entry name" value="PAP2"/>
    <property type="match status" value="1"/>
</dbReference>
<dbReference type="Pfam" id="PF14052">
    <property type="entry name" value="Caps_assemb_Wzi"/>
    <property type="match status" value="1"/>
</dbReference>
<reference evidence="3" key="1">
    <citation type="journal article" date="2014" name="Int. J. Syst. Evol. Microbiol.">
        <title>Complete genome sequence of Corynebacterium casei LMG S-19264T (=DSM 44701T), isolated from a smear-ripened cheese.</title>
        <authorList>
            <consortium name="US DOE Joint Genome Institute (JGI-PGF)"/>
            <person name="Walter F."/>
            <person name="Albersmeier A."/>
            <person name="Kalinowski J."/>
            <person name="Ruckert C."/>
        </authorList>
    </citation>
    <scope>NUCLEOTIDE SEQUENCE</scope>
    <source>
        <strain evidence="3">CGMCC 1.15447</strain>
    </source>
</reference>
<protein>
    <recommendedName>
        <fullName evidence="2">Phosphatidic acid phosphatase type 2/haloperoxidase domain-containing protein</fullName>
    </recommendedName>
</protein>
<evidence type="ECO:0000259" key="2">
    <source>
        <dbReference type="SMART" id="SM00014"/>
    </source>
</evidence>
<dbReference type="Gene3D" id="2.40.160.130">
    <property type="entry name" value="Capsule assembly protein Wzi"/>
    <property type="match status" value="1"/>
</dbReference>
<sequence>MWLVPLGAATGLLMGSDHHTMTTLVHTNSTAQDRASKLSDGGVVALGALPAGMYVWSLGHYAPQAHETGLLSGEALGNALAVNEVIKLIARRERPNVNDAAGKFFHSGSLDSSFPSTHATAAWSLAAVLGDEYPGWLARTVVYGAATGISVSRVLADQHFPSDVLVGSATGWLIGHYVFNAHHNFSLFGGTAPMPDDLGKPRTAAQKAAVARAAQALPPDPIKHRKPTPYSEITDPDAIGSTNVPMDSWVYPALERLSSMGFIPGQSVSIRPWTRQECLRQLNLAQDLLSETYAFSPSEIREATRLINDLHEELATEPSSYESLDLESAYARVGTIAGPALHDSFHFGQTWWNDYGRPLGRGTSAIAGYSIRAHQGRLFFYDRQEAQRDPGRPNETPAINQLINNLDRVSPDDPVIAPVPGYAAYNRQRPIELYAGYAFEGNALTFGKQELFWGPTTMGPWAFSSNAEPTYSLRFVSTRPHPLPLVPSWGTYRFDIVLGKLSGHHYTARPWFNGQVADFNFGDNLEISFTRWSIFWGVGHPITLHSFKQNVFSFNSTGDYTGNAGSSYGDREDPGDRKSDFSFRWHLPYLHKYVTLYADSYSDDDPNPMAAPRRAAWNPGIYFARLPWLPHMDLRVEAASSEGLFKDFGNTHFFINNQYLDGNTNKGFLLGNAVGRDARAIEGRTGYWFSARTRVEAGYRQNKVGTLFLPGGGTVTDGFINGSYAINRHLQAQTFVQYERFLLPSYLPGAHHNTSAWLELTWTPELHLHRDSTR</sequence>
<evidence type="ECO:0000313" key="3">
    <source>
        <dbReference type="EMBL" id="GGA79918.1"/>
    </source>
</evidence>
<dbReference type="Proteomes" id="UP000648801">
    <property type="component" value="Unassembled WGS sequence"/>
</dbReference>
<dbReference type="PANTHER" id="PTHR14969:SF13">
    <property type="entry name" value="AT30094P"/>
    <property type="match status" value="1"/>
</dbReference>
<dbReference type="InterPro" id="IPR000326">
    <property type="entry name" value="PAP2/HPO"/>
</dbReference>
<dbReference type="InterPro" id="IPR036938">
    <property type="entry name" value="PAP2/HPO_sf"/>
</dbReference>